<evidence type="ECO:0000313" key="2">
    <source>
        <dbReference type="Proteomes" id="UP000289857"/>
    </source>
</evidence>
<reference evidence="2" key="1">
    <citation type="submission" date="2019-01" db="EMBL/GenBank/DDBJ databases">
        <title>Cytophagaceae bacterium strain CAR-16.</title>
        <authorList>
            <person name="Chen W.-M."/>
        </authorList>
    </citation>
    <scope>NUCLEOTIDE SEQUENCE [LARGE SCALE GENOMIC DNA]</scope>
    <source>
        <strain evidence="2">WWJ-16</strain>
    </source>
</reference>
<evidence type="ECO:0000313" key="1">
    <source>
        <dbReference type="EMBL" id="RXR22622.1"/>
    </source>
</evidence>
<keyword evidence="2" id="KW-1185">Reference proteome</keyword>
<organism evidence="1 2">
    <name type="scientific">Flavobacterium stagni</name>
    <dbReference type="NCBI Taxonomy" id="2506421"/>
    <lineage>
        <taxon>Bacteria</taxon>
        <taxon>Pseudomonadati</taxon>
        <taxon>Bacteroidota</taxon>
        <taxon>Flavobacteriia</taxon>
        <taxon>Flavobacteriales</taxon>
        <taxon>Flavobacteriaceae</taxon>
        <taxon>Flavobacterium</taxon>
    </lineage>
</organism>
<sequence length="154" mass="18220">MREQKLKEYLENSLTVEEFMLDWKTNQQKIGYETSSFPIEQIEDGEFEITKDHLIKICNDLLNENLHVIDVQTIAFAFMSSIYFTWDGESQEGKIISEIIFNWDNPTIGFDLTKENFEHWKKYLETGKTDYFTKEALKKKFRGLKKNGLRGNSN</sequence>
<comment type="caution">
    <text evidence="1">The sequence shown here is derived from an EMBL/GenBank/DDBJ whole genome shotgun (WGS) entry which is preliminary data.</text>
</comment>
<dbReference type="Proteomes" id="UP000289857">
    <property type="component" value="Unassembled WGS sequence"/>
</dbReference>
<dbReference type="EMBL" id="SBKN01000004">
    <property type="protein sequence ID" value="RXR22622.1"/>
    <property type="molecule type" value="Genomic_DNA"/>
</dbReference>
<name>A0A4Q1KC31_9FLAO</name>
<accession>A0A4Q1KC31</accession>
<gene>
    <name evidence="1" type="ORF">EQG61_08555</name>
</gene>
<dbReference type="RefSeq" id="WP_129461507.1">
    <property type="nucleotide sequence ID" value="NZ_SBKN01000004.1"/>
</dbReference>
<protein>
    <submittedName>
        <fullName evidence="1">Uncharacterized protein</fullName>
    </submittedName>
</protein>
<proteinExistence type="predicted"/>
<dbReference type="OrthoDB" id="7063432at2"/>
<dbReference type="AlphaFoldDB" id="A0A4Q1KC31"/>